<protein>
    <submittedName>
        <fullName evidence="1">Uncharacterized protein</fullName>
    </submittedName>
</protein>
<proteinExistence type="predicted"/>
<sequence>MEGKDRAPNMMQRDLWKKRTFPACNTTTTSKSYIAKPPRLAGAWVFFWQVDPPKWPKLFAGSIWSRVREPEKHEFQAHRLVPLLMNKFTGQYKNTQRESVY</sequence>
<dbReference type="EMBL" id="CM009301">
    <property type="protein sequence ID" value="RQO98440.1"/>
    <property type="molecule type" value="Genomic_DNA"/>
</dbReference>
<reference evidence="1 2" key="1">
    <citation type="journal article" date="2006" name="Science">
        <title>The genome of black cottonwood, Populus trichocarpa (Torr. &amp; Gray).</title>
        <authorList>
            <person name="Tuskan G.A."/>
            <person name="Difazio S."/>
            <person name="Jansson S."/>
            <person name="Bohlmann J."/>
            <person name="Grigoriev I."/>
            <person name="Hellsten U."/>
            <person name="Putnam N."/>
            <person name="Ralph S."/>
            <person name="Rombauts S."/>
            <person name="Salamov A."/>
            <person name="Schein J."/>
            <person name="Sterck L."/>
            <person name="Aerts A."/>
            <person name="Bhalerao R.R."/>
            <person name="Bhalerao R.P."/>
            <person name="Blaudez D."/>
            <person name="Boerjan W."/>
            <person name="Brun A."/>
            <person name="Brunner A."/>
            <person name="Busov V."/>
            <person name="Campbell M."/>
            <person name="Carlson J."/>
            <person name="Chalot M."/>
            <person name="Chapman J."/>
            <person name="Chen G.L."/>
            <person name="Cooper D."/>
            <person name="Coutinho P.M."/>
            <person name="Couturier J."/>
            <person name="Covert S."/>
            <person name="Cronk Q."/>
            <person name="Cunningham R."/>
            <person name="Davis J."/>
            <person name="Degroeve S."/>
            <person name="Dejardin A."/>
            <person name="Depamphilis C."/>
            <person name="Detter J."/>
            <person name="Dirks B."/>
            <person name="Dubchak I."/>
            <person name="Duplessis S."/>
            <person name="Ehlting J."/>
            <person name="Ellis B."/>
            <person name="Gendler K."/>
            <person name="Goodstein D."/>
            <person name="Gribskov M."/>
            <person name="Grimwood J."/>
            <person name="Groover A."/>
            <person name="Gunter L."/>
            <person name="Hamberger B."/>
            <person name="Heinze B."/>
            <person name="Helariutta Y."/>
            <person name="Henrissat B."/>
            <person name="Holligan D."/>
            <person name="Holt R."/>
            <person name="Huang W."/>
            <person name="Islam-Faridi N."/>
            <person name="Jones S."/>
            <person name="Jones-Rhoades M."/>
            <person name="Jorgensen R."/>
            <person name="Joshi C."/>
            <person name="Kangasjarvi J."/>
            <person name="Karlsson J."/>
            <person name="Kelleher C."/>
            <person name="Kirkpatrick R."/>
            <person name="Kirst M."/>
            <person name="Kohler A."/>
            <person name="Kalluri U."/>
            <person name="Larimer F."/>
            <person name="Leebens-Mack J."/>
            <person name="Leple J.C."/>
            <person name="Locascio P."/>
            <person name="Lou Y."/>
            <person name="Lucas S."/>
            <person name="Martin F."/>
            <person name="Montanini B."/>
            <person name="Napoli C."/>
            <person name="Nelson D.R."/>
            <person name="Nelson C."/>
            <person name="Nieminen K."/>
            <person name="Nilsson O."/>
            <person name="Pereda V."/>
            <person name="Peter G."/>
            <person name="Philippe R."/>
            <person name="Pilate G."/>
            <person name="Poliakov A."/>
            <person name="Razumovskaya J."/>
            <person name="Richardson P."/>
            <person name="Rinaldi C."/>
            <person name="Ritland K."/>
            <person name="Rouze P."/>
            <person name="Ryaboy D."/>
            <person name="Schmutz J."/>
            <person name="Schrader J."/>
            <person name="Segerman B."/>
            <person name="Shin H."/>
            <person name="Siddiqui A."/>
            <person name="Sterky F."/>
            <person name="Terry A."/>
            <person name="Tsai C.J."/>
            <person name="Uberbacher E."/>
            <person name="Unneberg P."/>
            <person name="Vahala J."/>
            <person name="Wall K."/>
            <person name="Wessler S."/>
            <person name="Yang G."/>
            <person name="Yin T."/>
            <person name="Douglas C."/>
            <person name="Marra M."/>
            <person name="Sandberg G."/>
            <person name="Van de Peer Y."/>
            <person name="Rokhsar D."/>
        </authorList>
    </citation>
    <scope>NUCLEOTIDE SEQUENCE [LARGE SCALE GENOMIC DNA]</scope>
    <source>
        <strain evidence="2">cv. Nisqually</strain>
    </source>
</reference>
<dbReference type="AlphaFoldDB" id="A0A3N7FXJ6"/>
<organism evidence="1 2">
    <name type="scientific">Populus trichocarpa</name>
    <name type="common">Western balsam poplar</name>
    <name type="synonym">Populus balsamifera subsp. trichocarpa</name>
    <dbReference type="NCBI Taxonomy" id="3694"/>
    <lineage>
        <taxon>Eukaryota</taxon>
        <taxon>Viridiplantae</taxon>
        <taxon>Streptophyta</taxon>
        <taxon>Embryophyta</taxon>
        <taxon>Tracheophyta</taxon>
        <taxon>Spermatophyta</taxon>
        <taxon>Magnoliopsida</taxon>
        <taxon>eudicotyledons</taxon>
        <taxon>Gunneridae</taxon>
        <taxon>Pentapetalae</taxon>
        <taxon>rosids</taxon>
        <taxon>fabids</taxon>
        <taxon>Malpighiales</taxon>
        <taxon>Salicaceae</taxon>
        <taxon>Saliceae</taxon>
        <taxon>Populus</taxon>
    </lineage>
</organism>
<dbReference type="Proteomes" id="UP000006729">
    <property type="component" value="Chromosome 12"/>
</dbReference>
<dbReference type="InParanoid" id="A0A3N7FXJ6"/>
<gene>
    <name evidence="1" type="ORF">POPTR_012G080350</name>
</gene>
<evidence type="ECO:0000313" key="2">
    <source>
        <dbReference type="Proteomes" id="UP000006729"/>
    </source>
</evidence>
<evidence type="ECO:0000313" key="1">
    <source>
        <dbReference type="EMBL" id="RQO98440.1"/>
    </source>
</evidence>
<keyword evidence="2" id="KW-1185">Reference proteome</keyword>
<accession>A0A3N7FXJ6</accession>
<name>A0A3N7FXJ6_POPTR</name>